<name>A0A7I4YJ19_HAECO</name>
<evidence type="ECO:0000313" key="2">
    <source>
        <dbReference type="Proteomes" id="UP000025227"/>
    </source>
</evidence>
<evidence type="ECO:0000256" key="1">
    <source>
        <dbReference type="SAM" id="SignalP"/>
    </source>
</evidence>
<proteinExistence type="predicted"/>
<reference evidence="3" key="1">
    <citation type="submission" date="2020-12" db="UniProtKB">
        <authorList>
            <consortium name="WormBaseParasite"/>
        </authorList>
    </citation>
    <scope>IDENTIFICATION</scope>
    <source>
        <strain evidence="3">MHco3</strain>
    </source>
</reference>
<dbReference type="WBParaSite" id="HCON_00103020-00001">
    <property type="protein sequence ID" value="HCON_00103020-00001"/>
    <property type="gene ID" value="HCON_00103020"/>
</dbReference>
<feature type="chain" id="PRO_5029577651" evidence="1">
    <location>
        <begin position="18"/>
        <end position="147"/>
    </location>
</feature>
<evidence type="ECO:0000313" key="3">
    <source>
        <dbReference type="WBParaSite" id="HCON_00103020-00001"/>
    </source>
</evidence>
<accession>A0A7I4YJ19</accession>
<sequence>MERLFLAFVIIGAVAVGQLIEKVVPVTKIPDTGPIRAGILIETTLPYDNQTVEEANEIRNNASKLGTVKELRTWNILGTIVCVIEIADTNCSEVQSWLRDIVRSKKGFTTATVTCTPMKKTNHYHYIDAAVITKKTMHKTLAELEPV</sequence>
<organism evidence="2 3">
    <name type="scientific">Haemonchus contortus</name>
    <name type="common">Barber pole worm</name>
    <dbReference type="NCBI Taxonomy" id="6289"/>
    <lineage>
        <taxon>Eukaryota</taxon>
        <taxon>Metazoa</taxon>
        <taxon>Ecdysozoa</taxon>
        <taxon>Nematoda</taxon>
        <taxon>Chromadorea</taxon>
        <taxon>Rhabditida</taxon>
        <taxon>Rhabditina</taxon>
        <taxon>Rhabditomorpha</taxon>
        <taxon>Strongyloidea</taxon>
        <taxon>Trichostrongylidae</taxon>
        <taxon>Haemonchus</taxon>
    </lineage>
</organism>
<keyword evidence="2" id="KW-1185">Reference proteome</keyword>
<protein>
    <submittedName>
        <fullName evidence="3">Uncharacterized protein</fullName>
    </submittedName>
</protein>
<dbReference type="Pfam" id="PF17619">
    <property type="entry name" value="SCVP"/>
    <property type="match status" value="1"/>
</dbReference>
<dbReference type="AlphaFoldDB" id="A0A7I4YJ19"/>
<dbReference type="InterPro" id="IPR035126">
    <property type="entry name" value="SCVP"/>
</dbReference>
<keyword evidence="1" id="KW-0732">Signal</keyword>
<dbReference type="Proteomes" id="UP000025227">
    <property type="component" value="Unplaced"/>
</dbReference>
<feature type="signal peptide" evidence="1">
    <location>
        <begin position="1"/>
        <end position="17"/>
    </location>
</feature>